<evidence type="ECO:0000256" key="1">
    <source>
        <dbReference type="SAM" id="SignalP"/>
    </source>
</evidence>
<dbReference type="Pfam" id="PF06477">
    <property type="entry name" value="DUF1091"/>
    <property type="match status" value="1"/>
</dbReference>
<evidence type="ECO:0000313" key="3">
    <source>
        <dbReference type="Proteomes" id="UP000801492"/>
    </source>
</evidence>
<feature type="signal peptide" evidence="1">
    <location>
        <begin position="1"/>
        <end position="17"/>
    </location>
</feature>
<dbReference type="AlphaFoldDB" id="A0A8K0CXE3"/>
<gene>
    <name evidence="2" type="ORF">ILUMI_12828</name>
</gene>
<feature type="chain" id="PRO_5035437652" evidence="1">
    <location>
        <begin position="18"/>
        <end position="190"/>
    </location>
</feature>
<protein>
    <submittedName>
        <fullName evidence="2">Uncharacterized protein</fullName>
    </submittedName>
</protein>
<dbReference type="PANTHER" id="PTHR20898">
    <property type="entry name" value="DAEDALUS ON 3-RELATED-RELATED"/>
    <property type="match status" value="1"/>
</dbReference>
<evidence type="ECO:0000313" key="2">
    <source>
        <dbReference type="EMBL" id="KAF2893346.1"/>
    </source>
</evidence>
<reference evidence="2" key="1">
    <citation type="submission" date="2019-08" db="EMBL/GenBank/DDBJ databases">
        <title>The genome of the North American firefly Photinus pyralis.</title>
        <authorList>
            <consortium name="Photinus pyralis genome working group"/>
            <person name="Fallon T.R."/>
            <person name="Sander Lower S.E."/>
            <person name="Weng J.-K."/>
        </authorList>
    </citation>
    <scope>NUCLEOTIDE SEQUENCE</scope>
    <source>
        <strain evidence="2">TRF0915ILg1</strain>
        <tissue evidence="2">Whole body</tissue>
    </source>
</reference>
<dbReference type="EMBL" id="VTPC01008057">
    <property type="protein sequence ID" value="KAF2893346.1"/>
    <property type="molecule type" value="Genomic_DNA"/>
</dbReference>
<keyword evidence="3" id="KW-1185">Reference proteome</keyword>
<proteinExistence type="predicted"/>
<sequence>MYVWLLFLLTSLSASLAADNQKASVDFLKKFHQNDYKLEFERVQIIHFKKQYMKKCEAVTFKYNRTTAVINMTWEFTADVGYNYNLVFQAYKFASNEYRQFPIRFQVNVCDAMKENFMGSQDFTRCGNFTGCPFLKNRTYRICNWSPDEAHFPPLIPNGRYMVEIQALVRTEEMFLARGYGTIYRPIVKK</sequence>
<accession>A0A8K0CXE3</accession>
<comment type="caution">
    <text evidence="2">The sequence shown here is derived from an EMBL/GenBank/DDBJ whole genome shotgun (WGS) entry which is preliminary data.</text>
</comment>
<dbReference type="Proteomes" id="UP000801492">
    <property type="component" value="Unassembled WGS sequence"/>
</dbReference>
<dbReference type="InterPro" id="IPR010512">
    <property type="entry name" value="DUF1091"/>
</dbReference>
<name>A0A8K0CXE3_IGNLU</name>
<dbReference type="OrthoDB" id="6752650at2759"/>
<keyword evidence="1" id="KW-0732">Signal</keyword>
<organism evidence="2 3">
    <name type="scientific">Ignelater luminosus</name>
    <name type="common">Cucubano</name>
    <name type="synonym">Pyrophorus luminosus</name>
    <dbReference type="NCBI Taxonomy" id="2038154"/>
    <lineage>
        <taxon>Eukaryota</taxon>
        <taxon>Metazoa</taxon>
        <taxon>Ecdysozoa</taxon>
        <taxon>Arthropoda</taxon>
        <taxon>Hexapoda</taxon>
        <taxon>Insecta</taxon>
        <taxon>Pterygota</taxon>
        <taxon>Neoptera</taxon>
        <taxon>Endopterygota</taxon>
        <taxon>Coleoptera</taxon>
        <taxon>Polyphaga</taxon>
        <taxon>Elateriformia</taxon>
        <taxon>Elateroidea</taxon>
        <taxon>Elateridae</taxon>
        <taxon>Agrypninae</taxon>
        <taxon>Pyrophorini</taxon>
        <taxon>Ignelater</taxon>
    </lineage>
</organism>